<keyword evidence="4" id="KW-1185">Reference proteome</keyword>
<dbReference type="SUPFAM" id="SSF54160">
    <property type="entry name" value="Chromo domain-like"/>
    <property type="match status" value="1"/>
</dbReference>
<comment type="caution">
    <text evidence="3">The sequence shown here is derived from an EMBL/GenBank/DDBJ whole genome shotgun (WGS) entry which is preliminary data.</text>
</comment>
<protein>
    <recommendedName>
        <fullName evidence="2">Chromo domain-containing protein</fullName>
    </recommendedName>
</protein>
<feature type="domain" description="Chromo" evidence="2">
    <location>
        <begin position="32"/>
        <end position="91"/>
    </location>
</feature>
<sequence>MAWIPKIDEGQSTPKTSLKSPFDPDGSDDIEYAVREIKAERLSGVTPQFLIGWEGLSDKADTWEPIEHLLGHEDDICAFRAKRKENAAAEEAEATARKKQRLSDSERNSADGGDEPSDSNNKDKGTCESASQAHTADELEKATKRACAEFGIGKFMVPAVDVTPIDTVSEFIHTTCSDNASDIVSGWRCFDGHECSDHTLALVVKVFLEHPTVKAVFSKLRGMAAHFNHSVIGANLLKECQRRHGLSETKPP</sequence>
<dbReference type="PROSITE" id="PS50013">
    <property type="entry name" value="CHROMO_2"/>
    <property type="match status" value="1"/>
</dbReference>
<evidence type="ECO:0000313" key="3">
    <source>
        <dbReference type="EMBL" id="KAK3257905.1"/>
    </source>
</evidence>
<dbReference type="SMART" id="SM00298">
    <property type="entry name" value="CHROMO"/>
    <property type="match status" value="1"/>
</dbReference>
<dbReference type="InterPro" id="IPR023780">
    <property type="entry name" value="Chromo_domain"/>
</dbReference>
<dbReference type="Gene3D" id="2.40.50.40">
    <property type="match status" value="1"/>
</dbReference>
<proteinExistence type="predicted"/>
<dbReference type="Pfam" id="PF00385">
    <property type="entry name" value="Chromo"/>
    <property type="match status" value="1"/>
</dbReference>
<feature type="compositionally biased region" description="Polar residues" evidence="1">
    <location>
        <begin position="10"/>
        <end position="19"/>
    </location>
</feature>
<evidence type="ECO:0000256" key="1">
    <source>
        <dbReference type="SAM" id="MobiDB-lite"/>
    </source>
</evidence>
<dbReference type="InterPro" id="IPR016197">
    <property type="entry name" value="Chromo-like_dom_sf"/>
</dbReference>
<organism evidence="3 4">
    <name type="scientific">Cymbomonas tetramitiformis</name>
    <dbReference type="NCBI Taxonomy" id="36881"/>
    <lineage>
        <taxon>Eukaryota</taxon>
        <taxon>Viridiplantae</taxon>
        <taxon>Chlorophyta</taxon>
        <taxon>Pyramimonadophyceae</taxon>
        <taxon>Pyramimonadales</taxon>
        <taxon>Pyramimonadaceae</taxon>
        <taxon>Cymbomonas</taxon>
    </lineage>
</organism>
<name>A0AAE0FDU8_9CHLO</name>
<dbReference type="CDD" id="cd00024">
    <property type="entry name" value="CD_CSD"/>
    <property type="match status" value="1"/>
</dbReference>
<feature type="region of interest" description="Disordered" evidence="1">
    <location>
        <begin position="88"/>
        <end position="136"/>
    </location>
</feature>
<dbReference type="InterPro" id="IPR000953">
    <property type="entry name" value="Chromo/chromo_shadow_dom"/>
</dbReference>
<gene>
    <name evidence="3" type="ORF">CYMTET_33026</name>
</gene>
<accession>A0AAE0FDU8</accession>
<dbReference type="Proteomes" id="UP001190700">
    <property type="component" value="Unassembled WGS sequence"/>
</dbReference>
<dbReference type="AlphaFoldDB" id="A0AAE0FDU8"/>
<feature type="region of interest" description="Disordered" evidence="1">
    <location>
        <begin position="1"/>
        <end position="27"/>
    </location>
</feature>
<evidence type="ECO:0000259" key="2">
    <source>
        <dbReference type="PROSITE" id="PS50013"/>
    </source>
</evidence>
<evidence type="ECO:0000313" key="4">
    <source>
        <dbReference type="Proteomes" id="UP001190700"/>
    </source>
</evidence>
<dbReference type="EMBL" id="LGRX02019982">
    <property type="protein sequence ID" value="KAK3257905.1"/>
    <property type="molecule type" value="Genomic_DNA"/>
</dbReference>
<reference evidence="3 4" key="1">
    <citation type="journal article" date="2015" name="Genome Biol. Evol.">
        <title>Comparative Genomics of a Bacterivorous Green Alga Reveals Evolutionary Causalities and Consequences of Phago-Mixotrophic Mode of Nutrition.</title>
        <authorList>
            <person name="Burns J.A."/>
            <person name="Paasch A."/>
            <person name="Narechania A."/>
            <person name="Kim E."/>
        </authorList>
    </citation>
    <scope>NUCLEOTIDE SEQUENCE [LARGE SCALE GENOMIC DNA]</scope>
    <source>
        <strain evidence="3 4">PLY_AMNH</strain>
    </source>
</reference>